<gene>
    <name evidence="1" type="ORF">JFY71_01955</name>
</gene>
<keyword evidence="2" id="KW-1185">Reference proteome</keyword>
<dbReference type="Proteomes" id="UP000595814">
    <property type="component" value="Chromosome"/>
</dbReference>
<evidence type="ECO:0000313" key="1">
    <source>
        <dbReference type="EMBL" id="QQK08330.1"/>
    </source>
</evidence>
<dbReference type="EMBL" id="CP066744">
    <property type="protein sequence ID" value="QQK08330.1"/>
    <property type="molecule type" value="Genomic_DNA"/>
</dbReference>
<accession>A0AC61MRP5</accession>
<organism evidence="1 2">
    <name type="scientific">Miniphocaeibacter halophilus</name>
    <dbReference type="NCBI Taxonomy" id="2931922"/>
    <lineage>
        <taxon>Bacteria</taxon>
        <taxon>Bacillati</taxon>
        <taxon>Bacillota</taxon>
        <taxon>Tissierellia</taxon>
        <taxon>Tissierellales</taxon>
        <taxon>Peptoniphilaceae</taxon>
        <taxon>Miniphocaeibacter</taxon>
    </lineage>
</organism>
<proteinExistence type="predicted"/>
<evidence type="ECO:0000313" key="2">
    <source>
        <dbReference type="Proteomes" id="UP000595814"/>
    </source>
</evidence>
<reference evidence="1 2" key="1">
    <citation type="journal article" date="2022" name="Int. J. Syst. Evol. Microbiol.">
        <title>Miniphocaeibacter halophilus sp. nov., an ammonium-tolerant acetate-producing bacterium isolated from a biogas system.</title>
        <authorList>
            <person name="Schnurer A."/>
            <person name="Singh A."/>
            <person name="Bi S."/>
            <person name="Qiao W."/>
            <person name="Westerholm M."/>
        </authorList>
    </citation>
    <scope>NUCLEOTIDE SEQUENCE [LARGE SCALE GENOMIC DNA]</scope>
    <source>
        <strain evidence="1 2">AMB_01</strain>
    </source>
</reference>
<name>A0AC61MRP5_9FIRM</name>
<protein>
    <submittedName>
        <fullName evidence="1">Amidohydrolase family protein</fullName>
    </submittedName>
</protein>
<sequence>MIQLLIKNGFIVDGTNTKGYIGDIAVDKGKIIKIDKSINEEADTVIDASGKIISPGFIDAHRHSDAFVFKENYGEIQIRQGITTTINGNCGLSVVPCPNEWKDEIYSYLSPIIGSVPKDVNFETFSEYLNEVEKLKLPINFGMHVGNGTLRMAVNGFNDGELTDEQYEKLHLFLNDAIDSGAFGVTMGIVYMPENMYDFDGVVKALEPIRNKNIPLVTHIRGEGDLLVPSLEEVIAIARELNIPLHVSHYKCVGPHNWGHLLKDATEVIMKAQNEGMKITADIYPWTAGSTQLVQLLPPEFLEGGHDKTIERLKDPIKRAECKNILENKQEYFENLLYSVGWHSIMITTVQKEKNQKFVGKRVSEIAEELGRDPYDVAFDLLVEEDLNVSMVNFIVSDEDIETILKYPFTSIISDSVYPDGGLPHPRQIGTHAKILEEYVKEKNILSLEEAIYKMTYLPAKIFGIENKGRIKEGYDADLAIFDLSNIKNHADYVNPTFSPTGFDYIFISGEITNKSDTFINTGLGKVLRHKL</sequence>